<keyword evidence="1" id="KW-1133">Transmembrane helix</keyword>
<gene>
    <name evidence="4" type="ORF">JF535_01250</name>
</gene>
<dbReference type="InterPro" id="IPR050194">
    <property type="entry name" value="Glycosyltransferase_grp1"/>
</dbReference>
<keyword evidence="1" id="KW-0812">Transmembrane</keyword>
<evidence type="ECO:0000313" key="4">
    <source>
        <dbReference type="EMBL" id="MBN8429465.1"/>
    </source>
</evidence>
<organism evidence="4 5">
    <name type="scientific">Microbulbifer salipaludis</name>
    <dbReference type="NCBI Taxonomy" id="187980"/>
    <lineage>
        <taxon>Bacteria</taxon>
        <taxon>Pseudomonadati</taxon>
        <taxon>Pseudomonadota</taxon>
        <taxon>Gammaproteobacteria</taxon>
        <taxon>Cellvibrionales</taxon>
        <taxon>Microbulbiferaceae</taxon>
        <taxon>Microbulbifer</taxon>
    </lineage>
</organism>
<keyword evidence="5" id="KW-1185">Reference proteome</keyword>
<dbReference type="Gene3D" id="3.40.50.2000">
    <property type="entry name" value="Glycogen Phosphorylase B"/>
    <property type="match status" value="2"/>
</dbReference>
<accession>A0ABS3E2E4</accession>
<reference evidence="4 5" key="1">
    <citation type="submission" date="2020-12" db="EMBL/GenBank/DDBJ databases">
        <title>Oil enriched cultivation method for isolating marine PHA-producing bacteria.</title>
        <authorList>
            <person name="Zheng W."/>
            <person name="Yu S."/>
            <person name="Huang Y."/>
        </authorList>
    </citation>
    <scope>NUCLEOTIDE SEQUENCE [LARGE SCALE GENOMIC DNA]</scope>
    <source>
        <strain evidence="4 5">SN0-2</strain>
    </source>
</reference>
<dbReference type="InterPro" id="IPR028098">
    <property type="entry name" value="Glyco_trans_4-like_N"/>
</dbReference>
<dbReference type="Pfam" id="PF13439">
    <property type="entry name" value="Glyco_transf_4"/>
    <property type="match status" value="1"/>
</dbReference>
<evidence type="ECO:0000256" key="1">
    <source>
        <dbReference type="SAM" id="Phobius"/>
    </source>
</evidence>
<comment type="caution">
    <text evidence="4">The sequence shown here is derived from an EMBL/GenBank/DDBJ whole genome shotgun (WGS) entry which is preliminary data.</text>
</comment>
<evidence type="ECO:0000313" key="5">
    <source>
        <dbReference type="Proteomes" id="UP000664293"/>
    </source>
</evidence>
<feature type="domain" description="Glycosyltransferase subfamily 4-like N-terminal" evidence="3">
    <location>
        <begin position="111"/>
        <end position="212"/>
    </location>
</feature>
<dbReference type="RefSeq" id="WP_206998157.1">
    <property type="nucleotide sequence ID" value="NZ_JAEKJR010000001.1"/>
</dbReference>
<dbReference type="SUPFAM" id="SSF53756">
    <property type="entry name" value="UDP-Glycosyltransferase/glycogen phosphorylase"/>
    <property type="match status" value="1"/>
</dbReference>
<protein>
    <submittedName>
        <fullName evidence="4">Glycosyltransferase</fullName>
    </submittedName>
</protein>
<feature type="domain" description="Glycosyl transferase family 1" evidence="2">
    <location>
        <begin position="222"/>
        <end position="380"/>
    </location>
</feature>
<dbReference type="PANTHER" id="PTHR45947">
    <property type="entry name" value="SULFOQUINOVOSYL TRANSFERASE SQD2"/>
    <property type="match status" value="1"/>
</dbReference>
<proteinExistence type="predicted"/>
<evidence type="ECO:0000259" key="3">
    <source>
        <dbReference type="Pfam" id="PF13439"/>
    </source>
</evidence>
<evidence type="ECO:0000259" key="2">
    <source>
        <dbReference type="Pfam" id="PF00534"/>
    </source>
</evidence>
<dbReference type="EMBL" id="JAEKJR010000001">
    <property type="protein sequence ID" value="MBN8429465.1"/>
    <property type="molecule type" value="Genomic_DNA"/>
</dbReference>
<feature type="transmembrane region" description="Helical" evidence="1">
    <location>
        <begin position="62"/>
        <end position="81"/>
    </location>
</feature>
<dbReference type="Proteomes" id="UP000664293">
    <property type="component" value="Unassembled WGS sequence"/>
</dbReference>
<dbReference type="PANTHER" id="PTHR45947:SF3">
    <property type="entry name" value="SULFOQUINOVOSYL TRANSFERASE SQD2"/>
    <property type="match status" value="1"/>
</dbReference>
<keyword evidence="1" id="KW-0472">Membrane</keyword>
<dbReference type="InterPro" id="IPR001296">
    <property type="entry name" value="Glyco_trans_1"/>
</dbReference>
<name>A0ABS3E2E4_9GAMM</name>
<sequence length="422" mass="46351">MSSEPNAIAYVAPEIPGPSSTFVYNEIIEVEKFGVQVFPFSLHSVDGVSTNKTVRYVAERCTYLYGIGLASLLTVNLLLFINRPVSYLSSMATCILDVAKCIARPRVALGLIYRFLVAGFLAREVSDKGLKHIHCHFSHIASDVGMYAAKICRIPFSFTAHANDIFERGYLLKEKSARAKFIATISIFNIKKLASLGINREKIKLVRCGVDSHTFSPRSRVRKERHEKIIGFLGRLVEKKGVDLLISAAEILIRQGHSVHLEVMGDGPLLSELQGIADSLSIADHITFGGPLSHTSVSSWFEKIDYFVFPGKIDSNGDMDGIPVVLMEAMMRGVPVIATNVSGIPELVRNGDTGRLVSPAAKDIAAAIDEAILDTDEQEAQKVTRAINLVQSEFNITENTRKLVEYFDIDAAPQICPTSLHS</sequence>
<dbReference type="Pfam" id="PF00534">
    <property type="entry name" value="Glycos_transf_1"/>
    <property type="match status" value="1"/>
</dbReference>